<reference evidence="2" key="5">
    <citation type="journal article" date="2021" name="G3 (Bethesda)">
        <title>Aegilops tauschii genome assembly Aet v5.0 features greater sequence contiguity and improved annotation.</title>
        <authorList>
            <person name="Wang L."/>
            <person name="Zhu T."/>
            <person name="Rodriguez J.C."/>
            <person name="Deal K.R."/>
            <person name="Dubcovsky J."/>
            <person name="McGuire P.E."/>
            <person name="Lux T."/>
            <person name="Spannagl M."/>
            <person name="Mayer K.F.X."/>
            <person name="Baldrich P."/>
            <person name="Meyers B.C."/>
            <person name="Huo N."/>
            <person name="Gu Y.Q."/>
            <person name="Zhou H."/>
            <person name="Devos K.M."/>
            <person name="Bennetzen J.L."/>
            <person name="Unver T."/>
            <person name="Budak H."/>
            <person name="Gulick P.J."/>
            <person name="Galiba G."/>
            <person name="Kalapos B."/>
            <person name="Nelson D.R."/>
            <person name="Li P."/>
            <person name="You F.M."/>
            <person name="Luo M.C."/>
            <person name="Dvorak J."/>
        </authorList>
    </citation>
    <scope>NUCLEOTIDE SEQUENCE [LARGE SCALE GENOMIC DNA]</scope>
    <source>
        <strain evidence="2">cv. AL8/78</strain>
    </source>
</reference>
<dbReference type="EnsemblPlants" id="AET7Gv20588800.1">
    <property type="protein sequence ID" value="AET7Gv20588800.1"/>
    <property type="gene ID" value="AET7Gv20588800"/>
</dbReference>
<accession>A0A453RI53</accession>
<dbReference type="Proteomes" id="UP000015105">
    <property type="component" value="Chromosome 7D"/>
</dbReference>
<dbReference type="SUPFAM" id="SSF56672">
    <property type="entry name" value="DNA/RNA polymerases"/>
    <property type="match status" value="1"/>
</dbReference>
<reference evidence="3" key="1">
    <citation type="journal article" date="2014" name="Science">
        <title>Ancient hybridizations among the ancestral genomes of bread wheat.</title>
        <authorList>
            <consortium name="International Wheat Genome Sequencing Consortium,"/>
            <person name="Marcussen T."/>
            <person name="Sandve S.R."/>
            <person name="Heier L."/>
            <person name="Spannagl M."/>
            <person name="Pfeifer M."/>
            <person name="Jakobsen K.S."/>
            <person name="Wulff B.B."/>
            <person name="Steuernagel B."/>
            <person name="Mayer K.F."/>
            <person name="Olsen O.A."/>
        </authorList>
    </citation>
    <scope>NUCLEOTIDE SEQUENCE [LARGE SCALE GENOMIC DNA]</scope>
    <source>
        <strain evidence="3">cv. AL8/78</strain>
    </source>
</reference>
<evidence type="ECO:0000313" key="3">
    <source>
        <dbReference type="Proteomes" id="UP000015105"/>
    </source>
</evidence>
<dbReference type="Gramene" id="AET7Gv20588800.1">
    <property type="protein sequence ID" value="AET7Gv20588800.1"/>
    <property type="gene ID" value="AET7Gv20588800"/>
</dbReference>
<dbReference type="InterPro" id="IPR043502">
    <property type="entry name" value="DNA/RNA_pol_sf"/>
</dbReference>
<proteinExistence type="predicted"/>
<evidence type="ECO:0000313" key="2">
    <source>
        <dbReference type="EnsemblPlants" id="AET7Gv20588800.1"/>
    </source>
</evidence>
<name>A0A453RI53_AEGTS</name>
<organism evidence="2 3">
    <name type="scientific">Aegilops tauschii subsp. strangulata</name>
    <name type="common">Goatgrass</name>
    <dbReference type="NCBI Taxonomy" id="200361"/>
    <lineage>
        <taxon>Eukaryota</taxon>
        <taxon>Viridiplantae</taxon>
        <taxon>Streptophyta</taxon>
        <taxon>Embryophyta</taxon>
        <taxon>Tracheophyta</taxon>
        <taxon>Spermatophyta</taxon>
        <taxon>Magnoliopsida</taxon>
        <taxon>Liliopsida</taxon>
        <taxon>Poales</taxon>
        <taxon>Poaceae</taxon>
        <taxon>BOP clade</taxon>
        <taxon>Pooideae</taxon>
        <taxon>Triticodae</taxon>
        <taxon>Triticeae</taxon>
        <taxon>Triticinae</taxon>
        <taxon>Aegilops</taxon>
    </lineage>
</organism>
<evidence type="ECO:0000256" key="1">
    <source>
        <dbReference type="SAM" id="MobiDB-lite"/>
    </source>
</evidence>
<reference evidence="2" key="3">
    <citation type="journal article" date="2017" name="Nature">
        <title>Genome sequence of the progenitor of the wheat D genome Aegilops tauschii.</title>
        <authorList>
            <person name="Luo M.C."/>
            <person name="Gu Y.Q."/>
            <person name="Puiu D."/>
            <person name="Wang H."/>
            <person name="Twardziok S.O."/>
            <person name="Deal K.R."/>
            <person name="Huo N."/>
            <person name="Zhu T."/>
            <person name="Wang L."/>
            <person name="Wang Y."/>
            <person name="McGuire P.E."/>
            <person name="Liu S."/>
            <person name="Long H."/>
            <person name="Ramasamy R.K."/>
            <person name="Rodriguez J.C."/>
            <person name="Van S.L."/>
            <person name="Yuan L."/>
            <person name="Wang Z."/>
            <person name="Xia Z."/>
            <person name="Xiao L."/>
            <person name="Anderson O.D."/>
            <person name="Ouyang S."/>
            <person name="Liang Y."/>
            <person name="Zimin A.V."/>
            <person name="Pertea G."/>
            <person name="Qi P."/>
            <person name="Bennetzen J.L."/>
            <person name="Dai X."/>
            <person name="Dawson M.W."/>
            <person name="Muller H.G."/>
            <person name="Kugler K."/>
            <person name="Rivarola-Duarte L."/>
            <person name="Spannagl M."/>
            <person name="Mayer K.F.X."/>
            <person name="Lu F.H."/>
            <person name="Bevan M.W."/>
            <person name="Leroy P."/>
            <person name="Li P."/>
            <person name="You F.M."/>
            <person name="Sun Q."/>
            <person name="Liu Z."/>
            <person name="Lyons E."/>
            <person name="Wicker T."/>
            <person name="Salzberg S.L."/>
            <person name="Devos K.M."/>
            <person name="Dvorak J."/>
        </authorList>
    </citation>
    <scope>NUCLEOTIDE SEQUENCE [LARGE SCALE GENOMIC DNA]</scope>
    <source>
        <strain evidence="2">cv. AL8/78</strain>
    </source>
</reference>
<reference evidence="3" key="2">
    <citation type="journal article" date="2017" name="Nat. Plants">
        <title>The Aegilops tauschii genome reveals multiple impacts of transposons.</title>
        <authorList>
            <person name="Zhao G."/>
            <person name="Zou C."/>
            <person name="Li K."/>
            <person name="Wang K."/>
            <person name="Li T."/>
            <person name="Gao L."/>
            <person name="Zhang X."/>
            <person name="Wang H."/>
            <person name="Yang Z."/>
            <person name="Liu X."/>
            <person name="Jiang W."/>
            <person name="Mao L."/>
            <person name="Kong X."/>
            <person name="Jiao Y."/>
            <person name="Jia J."/>
        </authorList>
    </citation>
    <scope>NUCLEOTIDE SEQUENCE [LARGE SCALE GENOMIC DNA]</scope>
    <source>
        <strain evidence="3">cv. AL8/78</strain>
    </source>
</reference>
<reference evidence="2" key="4">
    <citation type="submission" date="2019-03" db="UniProtKB">
        <authorList>
            <consortium name="EnsemblPlants"/>
        </authorList>
    </citation>
    <scope>IDENTIFICATION</scope>
</reference>
<sequence>VIQLCQITEGDEIYAPTPDNIQAVIDQFSDVFGEPTELPPRRACDHRIPLMPGAQPVDLRPYRHKPEHKDEKEKQVREMLKAGIIQCSHS</sequence>
<feature type="region of interest" description="Disordered" evidence="1">
    <location>
        <begin position="40"/>
        <end position="72"/>
    </location>
</feature>
<keyword evidence="3" id="KW-1185">Reference proteome</keyword>
<dbReference type="Gene3D" id="3.10.10.10">
    <property type="entry name" value="HIV Type 1 Reverse Transcriptase, subunit A, domain 1"/>
    <property type="match status" value="1"/>
</dbReference>
<protein>
    <submittedName>
        <fullName evidence="2">Uncharacterized protein</fullName>
    </submittedName>
</protein>
<dbReference type="AlphaFoldDB" id="A0A453RI53"/>